<dbReference type="EMBL" id="JAWDJW010007618">
    <property type="protein sequence ID" value="KAK3061796.1"/>
    <property type="molecule type" value="Genomic_DNA"/>
</dbReference>
<protein>
    <submittedName>
        <fullName evidence="1">Uncharacterized protein</fullName>
    </submittedName>
</protein>
<gene>
    <name evidence="1" type="ORF">LTS18_005409</name>
</gene>
<evidence type="ECO:0000313" key="2">
    <source>
        <dbReference type="Proteomes" id="UP001186974"/>
    </source>
</evidence>
<organism evidence="1 2">
    <name type="scientific">Coniosporium uncinatum</name>
    <dbReference type="NCBI Taxonomy" id="93489"/>
    <lineage>
        <taxon>Eukaryota</taxon>
        <taxon>Fungi</taxon>
        <taxon>Dikarya</taxon>
        <taxon>Ascomycota</taxon>
        <taxon>Pezizomycotina</taxon>
        <taxon>Dothideomycetes</taxon>
        <taxon>Dothideomycetes incertae sedis</taxon>
        <taxon>Coniosporium</taxon>
    </lineage>
</organism>
<comment type="caution">
    <text evidence="1">The sequence shown here is derived from an EMBL/GenBank/DDBJ whole genome shotgun (WGS) entry which is preliminary data.</text>
</comment>
<keyword evidence="2" id="KW-1185">Reference proteome</keyword>
<evidence type="ECO:0000313" key="1">
    <source>
        <dbReference type="EMBL" id="KAK3061796.1"/>
    </source>
</evidence>
<dbReference type="Proteomes" id="UP001186974">
    <property type="component" value="Unassembled WGS sequence"/>
</dbReference>
<proteinExistence type="predicted"/>
<name>A0ACC3D4M0_9PEZI</name>
<accession>A0ACC3D4M0</accession>
<reference evidence="1" key="1">
    <citation type="submission" date="2024-09" db="EMBL/GenBank/DDBJ databases">
        <title>Black Yeasts Isolated from many extreme environments.</title>
        <authorList>
            <person name="Coleine C."/>
            <person name="Stajich J.E."/>
            <person name="Selbmann L."/>
        </authorList>
    </citation>
    <scope>NUCLEOTIDE SEQUENCE</scope>
    <source>
        <strain evidence="1">CCFEE 5737</strain>
    </source>
</reference>
<sequence>MGWSVELVVHDNTLASPVIHVDAENHPKAGADLADHDLTDEPTAQTHALDFADKASIKDLDVVASQEDDIPESGHQTEEQGAESCDTLPASTSPNKSTTVTALAIVDREPNSTPPQLPTQLFDWIVNLEVTRSRLFQVVIRATSVLRAPLVSALFAANVDIKVQTVVNALLAKLGERKLVVRTKNDLVPLHYAASAIGEQCLLCHRVIHADTATSCRGCRRLSWPYNNPSISKRELVASLSTMQLTTTWPTVDRINS</sequence>
<feature type="non-terminal residue" evidence="1">
    <location>
        <position position="257"/>
    </location>
</feature>